<accession>A0A9D1JA40</accession>
<protein>
    <submittedName>
        <fullName evidence="1">Iron-only hydrogenase system regulator</fullName>
    </submittedName>
</protein>
<evidence type="ECO:0000313" key="2">
    <source>
        <dbReference type="Proteomes" id="UP000823912"/>
    </source>
</evidence>
<gene>
    <name evidence="1" type="ORF">IAA55_02010</name>
</gene>
<dbReference type="Gene3D" id="3.30.70.1150">
    <property type="entry name" value="ACT-like. Chain A, domain 2"/>
    <property type="match status" value="1"/>
</dbReference>
<dbReference type="InterPro" id="IPR045865">
    <property type="entry name" value="ACT-like_dom_sf"/>
</dbReference>
<dbReference type="InterPro" id="IPR023860">
    <property type="entry name" value="FeFe-hyd_TM1266"/>
</dbReference>
<dbReference type="NCBIfam" id="TIGR03959">
    <property type="entry name" value="hyd_TM1266"/>
    <property type="match status" value="1"/>
</dbReference>
<proteinExistence type="predicted"/>
<evidence type="ECO:0000313" key="1">
    <source>
        <dbReference type="EMBL" id="HIR70037.1"/>
    </source>
</evidence>
<name>A0A9D1JA40_9FIRM</name>
<dbReference type="AlphaFoldDB" id="A0A9D1JA40"/>
<dbReference type="Pfam" id="PF21699">
    <property type="entry name" value="TM1266-like"/>
    <property type="match status" value="1"/>
</dbReference>
<dbReference type="SUPFAM" id="SSF55021">
    <property type="entry name" value="ACT-like"/>
    <property type="match status" value="1"/>
</dbReference>
<sequence length="87" mass="9467">METRVAMLAVVVEQRDQAEELNHILHTYGSYIIGRMGIPYEKRGISLISIALDAPQDVISALAGKIGRLPGVTAKAVYSKVEGKKET</sequence>
<dbReference type="EMBL" id="DVHM01000034">
    <property type="protein sequence ID" value="HIR70037.1"/>
    <property type="molecule type" value="Genomic_DNA"/>
</dbReference>
<organism evidence="1 2">
    <name type="scientific">Candidatus Pullilachnospira gallistercoris</name>
    <dbReference type="NCBI Taxonomy" id="2840911"/>
    <lineage>
        <taxon>Bacteria</taxon>
        <taxon>Bacillati</taxon>
        <taxon>Bacillota</taxon>
        <taxon>Clostridia</taxon>
        <taxon>Lachnospirales</taxon>
        <taxon>Lachnospiraceae</taxon>
        <taxon>Lachnospiraceae incertae sedis</taxon>
        <taxon>Candidatus Pullilachnospira</taxon>
    </lineage>
</organism>
<comment type="caution">
    <text evidence="1">The sequence shown here is derived from an EMBL/GenBank/DDBJ whole genome shotgun (WGS) entry which is preliminary data.</text>
</comment>
<dbReference type="InterPro" id="IPR027271">
    <property type="entry name" value="Acetolactate_synth/TF_NikR_C"/>
</dbReference>
<reference evidence="1" key="2">
    <citation type="journal article" date="2021" name="PeerJ">
        <title>Extensive microbial diversity within the chicken gut microbiome revealed by metagenomics and culture.</title>
        <authorList>
            <person name="Gilroy R."/>
            <person name="Ravi A."/>
            <person name="Getino M."/>
            <person name="Pursley I."/>
            <person name="Horton D.L."/>
            <person name="Alikhan N.F."/>
            <person name="Baker D."/>
            <person name="Gharbi K."/>
            <person name="Hall N."/>
            <person name="Watson M."/>
            <person name="Adriaenssens E.M."/>
            <person name="Foster-Nyarko E."/>
            <person name="Jarju S."/>
            <person name="Secka A."/>
            <person name="Antonio M."/>
            <person name="Oren A."/>
            <person name="Chaudhuri R.R."/>
            <person name="La Ragione R."/>
            <person name="Hildebrand F."/>
            <person name="Pallen M.J."/>
        </authorList>
    </citation>
    <scope>NUCLEOTIDE SEQUENCE</scope>
    <source>
        <strain evidence="1">ChiSjej5B23-6657</strain>
    </source>
</reference>
<dbReference type="Proteomes" id="UP000823912">
    <property type="component" value="Unassembled WGS sequence"/>
</dbReference>
<reference evidence="1" key="1">
    <citation type="submission" date="2020-10" db="EMBL/GenBank/DDBJ databases">
        <authorList>
            <person name="Gilroy R."/>
        </authorList>
    </citation>
    <scope>NUCLEOTIDE SEQUENCE</scope>
    <source>
        <strain evidence="1">ChiSjej5B23-6657</strain>
    </source>
</reference>